<dbReference type="KEGG" id="cvn:111100899"/>
<feature type="region of interest" description="Disordered" evidence="1">
    <location>
        <begin position="308"/>
        <end position="331"/>
    </location>
</feature>
<protein>
    <submittedName>
        <fullName evidence="4 5">Uncharacterized protein LOC111100899 isoform X1</fullName>
    </submittedName>
</protein>
<dbReference type="GeneID" id="111100899"/>
<evidence type="ECO:0000313" key="3">
    <source>
        <dbReference type="Proteomes" id="UP000694844"/>
    </source>
</evidence>
<evidence type="ECO:0000313" key="5">
    <source>
        <dbReference type="RefSeq" id="XP_022288777.1"/>
    </source>
</evidence>
<keyword evidence="2" id="KW-1133">Transmembrane helix</keyword>
<accession>A0A8B8ABD1</accession>
<keyword evidence="2" id="KW-0812">Transmembrane</keyword>
<gene>
    <name evidence="4 5" type="primary">LOC111100899</name>
</gene>
<sequence>MGEIREAKHMEKVSECPKTEDEVKVARKRMECGNDEYGNDQYMCLPHISLAFKKEFCYSGAMGIQEKGTCLVVDDDRELHTISCKRFPIGCPITFYHNGQSLHMHACQDINLRDRCFINDPLCPSLIHFQGMTSPLPYSAYNSISHGNQWTKEISPSPTNIFANTEQKVSHSEKIESSMQNAFQEQGILSGKVTPSWEPNVTSLSTPQESLITNSPSTPNSFSVRMQTSSSAMQMPMSSSILKLNTSQKENVTNHICYIFNDSRSTNDSKITQGYDLSSVILIVIVALVIFIILQIIVYKVYKKRKNPKKDYHQPSRRDMYEYDQSRRMSL</sequence>
<dbReference type="Proteomes" id="UP000694844">
    <property type="component" value="Chromosome 6"/>
</dbReference>
<dbReference type="RefSeq" id="XP_022288776.1">
    <property type="nucleotide sequence ID" value="XM_022433068.1"/>
</dbReference>
<feature type="compositionally biased region" description="Basic and acidic residues" evidence="1">
    <location>
        <begin position="309"/>
        <end position="331"/>
    </location>
</feature>
<keyword evidence="2" id="KW-0472">Membrane</keyword>
<proteinExistence type="predicted"/>
<feature type="transmembrane region" description="Helical" evidence="2">
    <location>
        <begin position="280"/>
        <end position="302"/>
    </location>
</feature>
<reference evidence="4 5" key="1">
    <citation type="submission" date="2025-04" db="UniProtKB">
        <authorList>
            <consortium name="RefSeq"/>
        </authorList>
    </citation>
    <scope>IDENTIFICATION</scope>
    <source>
        <tissue evidence="4 5">Whole sample</tissue>
    </source>
</reference>
<evidence type="ECO:0000313" key="4">
    <source>
        <dbReference type="RefSeq" id="XP_022288776.1"/>
    </source>
</evidence>
<dbReference type="RefSeq" id="XP_022288777.1">
    <property type="nucleotide sequence ID" value="XM_022433069.1"/>
</dbReference>
<evidence type="ECO:0000256" key="1">
    <source>
        <dbReference type="SAM" id="MobiDB-lite"/>
    </source>
</evidence>
<dbReference type="AlphaFoldDB" id="A0A8B8ABD1"/>
<organism evidence="3 5">
    <name type="scientific">Crassostrea virginica</name>
    <name type="common">Eastern oyster</name>
    <dbReference type="NCBI Taxonomy" id="6565"/>
    <lineage>
        <taxon>Eukaryota</taxon>
        <taxon>Metazoa</taxon>
        <taxon>Spiralia</taxon>
        <taxon>Lophotrochozoa</taxon>
        <taxon>Mollusca</taxon>
        <taxon>Bivalvia</taxon>
        <taxon>Autobranchia</taxon>
        <taxon>Pteriomorphia</taxon>
        <taxon>Ostreida</taxon>
        <taxon>Ostreoidea</taxon>
        <taxon>Ostreidae</taxon>
        <taxon>Crassostrea</taxon>
    </lineage>
</organism>
<keyword evidence="3" id="KW-1185">Reference proteome</keyword>
<evidence type="ECO:0000256" key="2">
    <source>
        <dbReference type="SAM" id="Phobius"/>
    </source>
</evidence>
<name>A0A8B8ABD1_CRAVI</name>